<dbReference type="RefSeq" id="WP_406826437.1">
    <property type="nucleotide sequence ID" value="NZ_CP157485.1"/>
</dbReference>
<feature type="transmembrane region" description="Helical" evidence="1">
    <location>
        <begin position="314"/>
        <end position="333"/>
    </location>
</feature>
<feature type="transmembrane region" description="Helical" evidence="1">
    <location>
        <begin position="339"/>
        <end position="360"/>
    </location>
</feature>
<feature type="transmembrane region" description="Helical" evidence="1">
    <location>
        <begin position="39"/>
        <end position="63"/>
    </location>
</feature>
<evidence type="ECO:0000313" key="2">
    <source>
        <dbReference type="EMBL" id="XBO49105.1"/>
    </source>
</evidence>
<dbReference type="AlphaFoldDB" id="A0AAU7K9C4"/>
<accession>A0AAU7K9C4</accession>
<keyword evidence="1" id="KW-1133">Transmembrane helix</keyword>
<name>A0AAU7K9C4_9SPHI</name>
<feature type="transmembrane region" description="Helical" evidence="1">
    <location>
        <begin position="161"/>
        <end position="181"/>
    </location>
</feature>
<feature type="transmembrane region" description="Helical" evidence="1">
    <location>
        <begin position="372"/>
        <end position="389"/>
    </location>
</feature>
<reference evidence="2" key="1">
    <citation type="submission" date="2024-05" db="EMBL/GenBank/DDBJ databases">
        <authorList>
            <person name="Kim S."/>
            <person name="Heo J."/>
            <person name="Choi H."/>
            <person name="Choi Y."/>
            <person name="Kwon S.-W."/>
            <person name="Kim Y."/>
        </authorList>
    </citation>
    <scope>NUCLEOTIDE SEQUENCE</scope>
    <source>
        <strain evidence="2">KACC 23697</strain>
    </source>
</reference>
<organism evidence="2">
    <name type="scientific">Pedobacter sp. KACC 23697</name>
    <dbReference type="NCBI Taxonomy" id="3149230"/>
    <lineage>
        <taxon>Bacteria</taxon>
        <taxon>Pseudomonadati</taxon>
        <taxon>Bacteroidota</taxon>
        <taxon>Sphingobacteriia</taxon>
        <taxon>Sphingobacteriales</taxon>
        <taxon>Sphingobacteriaceae</taxon>
        <taxon>Pedobacter</taxon>
    </lineage>
</organism>
<keyword evidence="1" id="KW-0472">Membrane</keyword>
<gene>
    <name evidence="2" type="ORF">ABEG20_05750</name>
</gene>
<keyword evidence="1" id="KW-0812">Transmembrane</keyword>
<feature type="transmembrane region" description="Helical" evidence="1">
    <location>
        <begin position="131"/>
        <end position="155"/>
    </location>
</feature>
<evidence type="ECO:0000256" key="1">
    <source>
        <dbReference type="SAM" id="Phobius"/>
    </source>
</evidence>
<dbReference type="EMBL" id="CP157485">
    <property type="protein sequence ID" value="XBO49105.1"/>
    <property type="molecule type" value="Genomic_DNA"/>
</dbReference>
<feature type="transmembrane region" description="Helical" evidence="1">
    <location>
        <begin position="83"/>
        <end position="110"/>
    </location>
</feature>
<protein>
    <submittedName>
        <fullName evidence="2">Patatin-like phospholipase family protein</fullName>
    </submittedName>
</protein>
<dbReference type="InterPro" id="IPR016035">
    <property type="entry name" value="Acyl_Trfase/lysoPLipase"/>
</dbReference>
<sequence>MKSYINAILGSFVPAFEKGIFEIRFSFKRLTVRTLFHDFISVASSIGFVILPAFLIGFIFLLLPQGRDTLLLVVENLSAFNFWPIFFLLLGIAAWSMVSEISVRYAIYISDNSGKNLSDDRVAWRKTVQKLLAAAFLLWPSFIVFVSMFWCMLSATYMEKVPRFLCFGTCFILIYWLMSFLSNLYFRKSGKASAGVYLKTKLGERSLPDREQQYLRKLYGIYQDFIYTLPKASSFQKGYKEELQHFSDYFTKSTMDFTASFPQNPKVLIETRIVPAEFKLIDSEKLLKGRGELYKWTYQIPASFYNGLHRQIKLFAGVSFLLFLLIAFIPGWWPVFSWIGAPALICFAFACYTGIYAGLLYLDKSLLRNWKISVRFLLVIILIICSFYNQDHPVRMTAHKTKTRETVVDHFNRWFMNYKADIDKQKDKEDQQKKYPVVFICAEGGALRTGAYTSLFLSSLSAKLEKEQNIDFKRSIFAISGVSGGAVGLGLYNALTFENNVQVSSKTSVELSKQFFQHDTLSPIIGKMLFGDFLNLFLPIHIKLFDRSIALEKSWEQSYQSLINHNQENVFSSSFASGKIKPNQPLFIINTTEVETGLQCWVSNLVPDSLALKNQRDLLAEKVNDLNYSTAINFSTRFPLFSPAAKVGGLNGNPRLHYLDGGYVENTGSASMLEVLQLLKSRSPYFNQITPIVITLLFSEEDKTTPNIRFGNEFIEILNALTHTRSGNSKISRFQLKQFLNRDSIGLPIDEPLTPEEKKVPMNWVLSAQSMNNITRDIEDKLNNTSETGIINKLRIHHLNFPQNKVVE</sequence>
<proteinExistence type="predicted"/>
<dbReference type="SUPFAM" id="SSF52151">
    <property type="entry name" value="FabD/lysophospholipase-like"/>
    <property type="match status" value="1"/>
</dbReference>